<dbReference type="CDD" id="cd06261">
    <property type="entry name" value="TM_PBP2"/>
    <property type="match status" value="2"/>
</dbReference>
<feature type="transmembrane region" description="Helical" evidence="8">
    <location>
        <begin position="20"/>
        <end position="41"/>
    </location>
</feature>
<keyword evidence="3" id="KW-1003">Cell membrane</keyword>
<feature type="transmembrane region" description="Helical" evidence="8">
    <location>
        <begin position="106"/>
        <end position="127"/>
    </location>
</feature>
<feature type="transmembrane region" description="Helical" evidence="8">
    <location>
        <begin position="354"/>
        <end position="378"/>
    </location>
</feature>
<feature type="transmembrane region" description="Helical" evidence="8">
    <location>
        <begin position="294"/>
        <end position="316"/>
    </location>
</feature>
<dbReference type="InterPro" id="IPR035906">
    <property type="entry name" value="MetI-like_sf"/>
</dbReference>
<evidence type="ECO:0000256" key="4">
    <source>
        <dbReference type="ARBA" id="ARBA00022519"/>
    </source>
</evidence>
<name>A0ABP5VA52_9ACTN</name>
<feature type="transmembrane region" description="Helical" evidence="8">
    <location>
        <begin position="425"/>
        <end position="445"/>
    </location>
</feature>
<keyword evidence="4" id="KW-0997">Cell inner membrane</keyword>
<organism evidence="10 11">
    <name type="scientific">Streptomyces glaucosporus</name>
    <dbReference type="NCBI Taxonomy" id="284044"/>
    <lineage>
        <taxon>Bacteria</taxon>
        <taxon>Bacillati</taxon>
        <taxon>Actinomycetota</taxon>
        <taxon>Actinomycetes</taxon>
        <taxon>Kitasatosporales</taxon>
        <taxon>Streptomycetaceae</taxon>
        <taxon>Streptomyces</taxon>
    </lineage>
</organism>
<evidence type="ECO:0000259" key="9">
    <source>
        <dbReference type="PROSITE" id="PS50928"/>
    </source>
</evidence>
<keyword evidence="7 8" id="KW-0472">Membrane</keyword>
<feature type="transmembrane region" description="Helical" evidence="8">
    <location>
        <begin position="390"/>
        <end position="413"/>
    </location>
</feature>
<dbReference type="Proteomes" id="UP001500058">
    <property type="component" value="Unassembled WGS sequence"/>
</dbReference>
<evidence type="ECO:0000256" key="2">
    <source>
        <dbReference type="ARBA" id="ARBA00022448"/>
    </source>
</evidence>
<evidence type="ECO:0000256" key="7">
    <source>
        <dbReference type="ARBA" id="ARBA00023136"/>
    </source>
</evidence>
<evidence type="ECO:0000313" key="11">
    <source>
        <dbReference type="Proteomes" id="UP001500058"/>
    </source>
</evidence>
<keyword evidence="5 8" id="KW-0812">Transmembrane</keyword>
<feature type="transmembrane region" description="Helical" evidence="8">
    <location>
        <begin position="242"/>
        <end position="263"/>
    </location>
</feature>
<comment type="subcellular location">
    <subcellularLocation>
        <location evidence="1">Cell inner membrane</location>
        <topology evidence="1">Multi-pass membrane protein</topology>
    </subcellularLocation>
    <subcellularLocation>
        <location evidence="8">Cell membrane</location>
        <topology evidence="8">Multi-pass membrane protein</topology>
    </subcellularLocation>
</comment>
<feature type="domain" description="ABC transmembrane type-1" evidence="9">
    <location>
        <begin position="350"/>
        <end position="548"/>
    </location>
</feature>
<evidence type="ECO:0000256" key="1">
    <source>
        <dbReference type="ARBA" id="ARBA00004429"/>
    </source>
</evidence>
<protein>
    <submittedName>
        <fullName evidence="10">Iron ABC transporter permease</fullName>
    </submittedName>
</protein>
<evidence type="ECO:0000313" key="10">
    <source>
        <dbReference type="EMBL" id="GAA2397725.1"/>
    </source>
</evidence>
<evidence type="ECO:0000256" key="5">
    <source>
        <dbReference type="ARBA" id="ARBA00022692"/>
    </source>
</evidence>
<evidence type="ECO:0000256" key="3">
    <source>
        <dbReference type="ARBA" id="ARBA00022475"/>
    </source>
</evidence>
<dbReference type="EMBL" id="BAAATJ010000009">
    <property type="protein sequence ID" value="GAA2397725.1"/>
    <property type="molecule type" value="Genomic_DNA"/>
</dbReference>
<gene>
    <name evidence="10" type="ORF">GCM10010420_24730</name>
</gene>
<dbReference type="Gene3D" id="1.10.3720.10">
    <property type="entry name" value="MetI-like"/>
    <property type="match status" value="2"/>
</dbReference>
<dbReference type="PANTHER" id="PTHR43357">
    <property type="entry name" value="INNER MEMBRANE ABC TRANSPORTER PERMEASE PROTEIN YDCV"/>
    <property type="match status" value="1"/>
</dbReference>
<comment type="similarity">
    <text evidence="8">Belongs to the binding-protein-dependent transport system permease family.</text>
</comment>
<reference evidence="11" key="1">
    <citation type="journal article" date="2019" name="Int. J. Syst. Evol. Microbiol.">
        <title>The Global Catalogue of Microorganisms (GCM) 10K type strain sequencing project: providing services to taxonomists for standard genome sequencing and annotation.</title>
        <authorList>
            <consortium name="The Broad Institute Genomics Platform"/>
            <consortium name="The Broad Institute Genome Sequencing Center for Infectious Disease"/>
            <person name="Wu L."/>
            <person name="Ma J."/>
        </authorList>
    </citation>
    <scope>NUCLEOTIDE SEQUENCE [LARGE SCALE GENOMIC DNA]</scope>
    <source>
        <strain evidence="11">JCM 6921</strain>
    </source>
</reference>
<feature type="transmembrane region" description="Helical" evidence="8">
    <location>
        <begin position="147"/>
        <end position="170"/>
    </location>
</feature>
<evidence type="ECO:0000256" key="8">
    <source>
        <dbReference type="RuleBase" id="RU363032"/>
    </source>
</evidence>
<sequence>MSGGPGTGSDARRTAVRLGLMAVPAVFLALFFAYPVAAITARGLHDGGRWHPERFAQVLTDPGIGGVLWFTLWQAAASTALTVALALPGAYVLARYDFPGRRVVRAVVTVPFVLPTVVVGSAFLGLLGRGGLLQEWGLPPVGGPPAILLAHVFFNYAVVVRVVGGLWAQLDPRQEEAARVLGASRWAAWRAVTLPALAPSVAAAALTVFLFTFTSFGVVQILGGPRHATLEVEIYRQTAHLLDLPTAAVLTLVQFAAVAALLAGHARTVRRHRGTRGLVDAAGTARRPRGARQWALLTAVLVQIAVLLVTPLAVLVERSLNGPDGYGLAHYRALASAEGGTFAVAPLEAIGNSLAYAAVATGIALVVGGLAAVALTLPESGRRAGRLVRGFDALLMLPLGTSAVTVGFGFLIALDEPPLDLRSSWILVPLAQALVGVPFVVRTLLPVLRAVDDRLREAAAVLGASPARVWREVDLPLVRRALLVAAGFAFAVSLGEFGATVFIARADAPTLPVAVARLLGRAGEANYGQAMALSTVLMLVCAAVLLALESVRTDRSGEL</sequence>
<feature type="transmembrane region" description="Helical" evidence="8">
    <location>
        <begin position="481"/>
        <end position="506"/>
    </location>
</feature>
<keyword evidence="2 8" id="KW-0813">Transport</keyword>
<dbReference type="PANTHER" id="PTHR43357:SF4">
    <property type="entry name" value="INNER MEMBRANE ABC TRANSPORTER PERMEASE PROTEIN YDCV"/>
    <property type="match status" value="1"/>
</dbReference>
<dbReference type="PROSITE" id="PS50928">
    <property type="entry name" value="ABC_TM1"/>
    <property type="match status" value="2"/>
</dbReference>
<feature type="transmembrane region" description="Helical" evidence="8">
    <location>
        <begin position="526"/>
        <end position="548"/>
    </location>
</feature>
<evidence type="ECO:0000256" key="6">
    <source>
        <dbReference type="ARBA" id="ARBA00022989"/>
    </source>
</evidence>
<keyword evidence="6 8" id="KW-1133">Transmembrane helix</keyword>
<keyword evidence="11" id="KW-1185">Reference proteome</keyword>
<comment type="caution">
    <text evidence="10">The sequence shown here is derived from an EMBL/GenBank/DDBJ whole genome shotgun (WGS) entry which is preliminary data.</text>
</comment>
<feature type="transmembrane region" description="Helical" evidence="8">
    <location>
        <begin position="191"/>
        <end position="222"/>
    </location>
</feature>
<dbReference type="SUPFAM" id="SSF161098">
    <property type="entry name" value="MetI-like"/>
    <property type="match status" value="2"/>
</dbReference>
<dbReference type="InterPro" id="IPR000515">
    <property type="entry name" value="MetI-like"/>
</dbReference>
<feature type="domain" description="ABC transmembrane type-1" evidence="9">
    <location>
        <begin position="68"/>
        <end position="263"/>
    </location>
</feature>
<feature type="transmembrane region" description="Helical" evidence="8">
    <location>
        <begin position="72"/>
        <end position="94"/>
    </location>
</feature>
<proteinExistence type="inferred from homology"/>
<accession>A0ABP5VA52</accession>
<dbReference type="Pfam" id="PF00528">
    <property type="entry name" value="BPD_transp_1"/>
    <property type="match status" value="1"/>
</dbReference>